<dbReference type="SMART" id="SM00882">
    <property type="entry name" value="CoA_trans"/>
    <property type="match status" value="1"/>
</dbReference>
<comment type="similarity">
    <text evidence="1">Belongs to the 3-oxoacid CoA-transferase subunit A family.</text>
</comment>
<evidence type="ECO:0000256" key="1">
    <source>
        <dbReference type="ARBA" id="ARBA00005612"/>
    </source>
</evidence>
<sequence length="222" mass="23716">MIDKRVSTMAEALSGVEDGATILVGGFGSAGLPTDLVEALLDTSATDLTVVCNNAGGDDTPIARLIWEKRIRRFICSYPRSVSGAHQVKKRWEEGSFELELVPQGTMSERMRAAGAGLGGFFTPTAGGTMLAEGKETRMIGGRLHVFEEPLPGDYALIKADTADRWGNLTYHASGRNFGPTMASAAATTVVQVRQFVELGELDPEQIITPGIFVDRVIEVGA</sequence>
<dbReference type="EMBL" id="CP047156">
    <property type="protein sequence ID" value="QHB98862.1"/>
    <property type="molecule type" value="Genomic_DNA"/>
</dbReference>
<dbReference type="OrthoDB" id="3369756at2"/>
<gene>
    <name evidence="3" type="ORF">EK0264_00115</name>
</gene>
<dbReference type="NCBIfam" id="TIGR02429">
    <property type="entry name" value="pcaI_scoA_fam"/>
    <property type="match status" value="1"/>
</dbReference>
<evidence type="ECO:0000313" key="4">
    <source>
        <dbReference type="Proteomes" id="UP000463857"/>
    </source>
</evidence>
<dbReference type="InParanoid" id="A0A7M3T510"/>
<accession>A0A7M3T510</accession>
<dbReference type="InterPro" id="IPR012792">
    <property type="entry name" value="3-oxoacid_CoA-transf_A"/>
</dbReference>
<dbReference type="InterPro" id="IPR004163">
    <property type="entry name" value="CoA_transf_BS"/>
</dbReference>
<dbReference type="Gene3D" id="3.40.1080.10">
    <property type="entry name" value="Glutaconate Coenzyme A-transferase"/>
    <property type="match status" value="1"/>
</dbReference>
<dbReference type="InterPro" id="IPR037171">
    <property type="entry name" value="NagB/RpiA_transferase-like"/>
</dbReference>
<proteinExistence type="inferred from homology"/>
<dbReference type="PANTHER" id="PTHR13707:SF60">
    <property type="entry name" value="ACETATE COA-TRANSFERASE SUBUNIT ALPHA"/>
    <property type="match status" value="1"/>
</dbReference>
<organism evidence="3 4">
    <name type="scientific">Epidermidibacterium keratini</name>
    <dbReference type="NCBI Taxonomy" id="1891644"/>
    <lineage>
        <taxon>Bacteria</taxon>
        <taxon>Bacillati</taxon>
        <taxon>Actinomycetota</taxon>
        <taxon>Actinomycetes</taxon>
        <taxon>Sporichthyales</taxon>
        <taxon>Sporichthyaceae</taxon>
        <taxon>Epidermidibacterium</taxon>
    </lineage>
</organism>
<keyword evidence="2 3" id="KW-0808">Transferase</keyword>
<dbReference type="Proteomes" id="UP000463857">
    <property type="component" value="Chromosome"/>
</dbReference>
<protein>
    <submittedName>
        <fullName evidence="3">3-oxoacid CoA-transferase subunit A</fullName>
    </submittedName>
</protein>
<dbReference type="Pfam" id="PF01144">
    <property type="entry name" value="CoA_trans"/>
    <property type="match status" value="1"/>
</dbReference>
<keyword evidence="4" id="KW-1185">Reference proteome</keyword>
<evidence type="ECO:0000256" key="2">
    <source>
        <dbReference type="ARBA" id="ARBA00022679"/>
    </source>
</evidence>
<dbReference type="PROSITE" id="PS01273">
    <property type="entry name" value="COA_TRANSF_1"/>
    <property type="match status" value="1"/>
</dbReference>
<dbReference type="InterPro" id="IPR004165">
    <property type="entry name" value="CoA_trans_fam_I"/>
</dbReference>
<dbReference type="SUPFAM" id="SSF100950">
    <property type="entry name" value="NagB/RpiA/CoA transferase-like"/>
    <property type="match status" value="1"/>
</dbReference>
<name>A0A7M3T510_9ACTN</name>
<evidence type="ECO:0000313" key="3">
    <source>
        <dbReference type="EMBL" id="QHB98862.1"/>
    </source>
</evidence>
<dbReference type="AlphaFoldDB" id="A0A7M3T510"/>
<reference evidence="3 4" key="1">
    <citation type="journal article" date="2018" name="Int. J. Syst. Evol. Microbiol.">
        <title>Epidermidibacterium keratini gen. nov., sp. nov., a member of the family Sporichthyaceae, isolated from keratin epidermis.</title>
        <authorList>
            <person name="Lee D.G."/>
            <person name="Trujillo M.E."/>
            <person name="Kang S."/>
            <person name="Nam J.J."/>
            <person name="Kim Y.J."/>
        </authorList>
    </citation>
    <scope>NUCLEOTIDE SEQUENCE [LARGE SCALE GENOMIC DNA]</scope>
    <source>
        <strain evidence="3 4">EPI-7</strain>
    </source>
</reference>
<dbReference type="KEGG" id="eke:EK0264_00115"/>
<dbReference type="PANTHER" id="PTHR13707">
    <property type="entry name" value="KETOACID-COENZYME A TRANSFERASE"/>
    <property type="match status" value="1"/>
</dbReference>
<dbReference type="GO" id="GO:0008410">
    <property type="term" value="F:CoA-transferase activity"/>
    <property type="evidence" value="ECO:0007669"/>
    <property type="project" value="InterPro"/>
</dbReference>
<dbReference type="RefSeq" id="WP_159541776.1">
    <property type="nucleotide sequence ID" value="NZ_CP047156.1"/>
</dbReference>